<gene>
    <name evidence="7" type="ORF">Thpro_020234</name>
</gene>
<reference evidence="7 8" key="1">
    <citation type="journal article" date="2014" name="Genome Announc.">
        <title>Draft Genome Sequence of the Iron-Oxidizing, Acidophilic, and Halotolerant 'Thiobacillus prosperus' Type Strain DSM 5130.</title>
        <authorList>
            <person name="Ossandon F.J."/>
            <person name="Cardenas J.P."/>
            <person name="Corbett M."/>
            <person name="Quatrini R."/>
            <person name="Holmes D.S."/>
            <person name="Watkin E."/>
        </authorList>
    </citation>
    <scope>NUCLEOTIDE SEQUENCE [LARGE SCALE GENOMIC DNA]</scope>
    <source>
        <strain evidence="7 8">DSM 5130</strain>
    </source>
</reference>
<dbReference type="Pfam" id="PF03239">
    <property type="entry name" value="FTR1"/>
    <property type="match status" value="1"/>
</dbReference>
<feature type="transmembrane region" description="Helical" evidence="6">
    <location>
        <begin position="108"/>
        <end position="125"/>
    </location>
</feature>
<keyword evidence="3 6" id="KW-0812">Transmembrane</keyword>
<evidence type="ECO:0000256" key="1">
    <source>
        <dbReference type="ARBA" id="ARBA00004141"/>
    </source>
</evidence>
<dbReference type="PANTHER" id="PTHR31632:SF2">
    <property type="entry name" value="PLASMA MEMBRANE IRON PERMEASE"/>
    <property type="match status" value="1"/>
</dbReference>
<dbReference type="GO" id="GO:0015093">
    <property type="term" value="F:ferrous iron transmembrane transporter activity"/>
    <property type="evidence" value="ECO:0007669"/>
    <property type="project" value="TreeGrafter"/>
</dbReference>
<sequence>MLAAALIVFREVLEAALVVSIVLGASRDIAERGRWVLGGLLGGLLGALGVAAFAGGIADALEGRGQELLNAGILLSAVVMLAWHNIWMSAHGRTLAAQMKQVGHDVGVGLKPLSALALVAGLAVMREGSETALFLYSLSVSGSPLGPLAGGALLGLGGGALLGLLLYRGLLAIPVGYFFRVTGWMILLLAAGLAANAAGFLNQAGLLPALGQQLWNSSAWLDQSSWAGMLLHVLIGYNDRPMGIQVLAYGLALATILILMRRAGSRISVRAGHAPTST</sequence>
<dbReference type="PANTHER" id="PTHR31632">
    <property type="entry name" value="IRON TRANSPORTER FTH1"/>
    <property type="match status" value="1"/>
</dbReference>
<protein>
    <submittedName>
        <fullName evidence="7">High-affinity Fe2+/Pb2+ permease</fullName>
    </submittedName>
</protein>
<comment type="caution">
    <text evidence="7">The sequence shown here is derived from an EMBL/GenBank/DDBJ whole genome shotgun (WGS) entry which is preliminary data.</text>
</comment>
<evidence type="ECO:0000256" key="6">
    <source>
        <dbReference type="SAM" id="Phobius"/>
    </source>
</evidence>
<name>A0A1A6C7H6_9GAMM</name>
<evidence type="ECO:0000256" key="3">
    <source>
        <dbReference type="ARBA" id="ARBA00022692"/>
    </source>
</evidence>
<feature type="transmembrane region" description="Helical" evidence="6">
    <location>
        <begin position="242"/>
        <end position="260"/>
    </location>
</feature>
<evidence type="ECO:0000313" key="7">
    <source>
        <dbReference type="EMBL" id="OBS10518.1"/>
    </source>
</evidence>
<feature type="transmembrane region" description="Helical" evidence="6">
    <location>
        <begin position="68"/>
        <end position="87"/>
    </location>
</feature>
<evidence type="ECO:0000313" key="8">
    <source>
        <dbReference type="Proteomes" id="UP000029273"/>
    </source>
</evidence>
<dbReference type="AlphaFoldDB" id="A0A1A6C7H6"/>
<feature type="transmembrane region" description="Helical" evidence="6">
    <location>
        <begin position="178"/>
        <end position="201"/>
    </location>
</feature>
<feature type="transmembrane region" description="Helical" evidence="6">
    <location>
        <begin position="145"/>
        <end position="166"/>
    </location>
</feature>
<evidence type="ECO:0000256" key="5">
    <source>
        <dbReference type="ARBA" id="ARBA00023136"/>
    </source>
</evidence>
<dbReference type="OrthoDB" id="8215804at2"/>
<dbReference type="EMBL" id="JQSG02000001">
    <property type="protein sequence ID" value="OBS10518.1"/>
    <property type="molecule type" value="Genomic_DNA"/>
</dbReference>
<keyword evidence="8" id="KW-1185">Reference proteome</keyword>
<keyword evidence="5 6" id="KW-0472">Membrane</keyword>
<comment type="subcellular location">
    <subcellularLocation>
        <location evidence="1">Membrane</location>
        <topology evidence="1">Multi-pass membrane protein</topology>
    </subcellularLocation>
</comment>
<dbReference type="Proteomes" id="UP000029273">
    <property type="component" value="Unassembled WGS sequence"/>
</dbReference>
<organism evidence="7 8">
    <name type="scientific">Acidihalobacter prosperus</name>
    <dbReference type="NCBI Taxonomy" id="160660"/>
    <lineage>
        <taxon>Bacteria</taxon>
        <taxon>Pseudomonadati</taxon>
        <taxon>Pseudomonadota</taxon>
        <taxon>Gammaproteobacteria</taxon>
        <taxon>Chromatiales</taxon>
        <taxon>Ectothiorhodospiraceae</taxon>
        <taxon>Acidihalobacter</taxon>
    </lineage>
</organism>
<evidence type="ECO:0000256" key="4">
    <source>
        <dbReference type="ARBA" id="ARBA00022989"/>
    </source>
</evidence>
<proteinExistence type="inferred from homology"/>
<dbReference type="GO" id="GO:0033573">
    <property type="term" value="C:high-affinity iron permease complex"/>
    <property type="evidence" value="ECO:0007669"/>
    <property type="project" value="InterPro"/>
</dbReference>
<keyword evidence="4 6" id="KW-1133">Transmembrane helix</keyword>
<comment type="similarity">
    <text evidence="2">Belongs to the oxidase-dependent Fe transporter (OFeT) (TC 9.A.10.1) family.</text>
</comment>
<accession>A0A1A6C7H6</accession>
<dbReference type="RefSeq" id="WP_065089093.1">
    <property type="nucleotide sequence ID" value="NZ_JQSG02000001.1"/>
</dbReference>
<evidence type="ECO:0000256" key="2">
    <source>
        <dbReference type="ARBA" id="ARBA00008333"/>
    </source>
</evidence>
<dbReference type="InterPro" id="IPR004923">
    <property type="entry name" value="FTR1/Fip1/EfeU"/>
</dbReference>
<feature type="transmembrane region" description="Helical" evidence="6">
    <location>
        <begin position="35"/>
        <end position="56"/>
    </location>
</feature>